<gene>
    <name evidence="2" type="ORF">Daura_28385</name>
</gene>
<dbReference type="KEGG" id="daur:Daura_28385"/>
<keyword evidence="3" id="KW-1185">Reference proteome</keyword>
<dbReference type="EMBL" id="CP073767">
    <property type="protein sequence ID" value="UWZ50734.1"/>
    <property type="molecule type" value="Genomic_DNA"/>
</dbReference>
<dbReference type="Gene3D" id="2.60.120.10">
    <property type="entry name" value="Jelly Rolls"/>
    <property type="match status" value="1"/>
</dbReference>
<proteinExistence type="predicted"/>
<dbReference type="InterPro" id="IPR014710">
    <property type="entry name" value="RmlC-like_jellyroll"/>
</dbReference>
<evidence type="ECO:0000259" key="1">
    <source>
        <dbReference type="Pfam" id="PF07883"/>
    </source>
</evidence>
<dbReference type="AlphaFoldDB" id="A0A9Q9IC53"/>
<dbReference type="InterPro" id="IPR011051">
    <property type="entry name" value="RmlC_Cupin_sf"/>
</dbReference>
<organism evidence="2 3">
    <name type="scientific">Dactylosporangium aurantiacum</name>
    <dbReference type="NCBI Taxonomy" id="35754"/>
    <lineage>
        <taxon>Bacteria</taxon>
        <taxon>Bacillati</taxon>
        <taxon>Actinomycetota</taxon>
        <taxon>Actinomycetes</taxon>
        <taxon>Micromonosporales</taxon>
        <taxon>Micromonosporaceae</taxon>
        <taxon>Dactylosporangium</taxon>
    </lineage>
</organism>
<feature type="domain" description="Cupin type-2" evidence="1">
    <location>
        <begin position="82"/>
        <end position="138"/>
    </location>
</feature>
<dbReference type="CDD" id="cd02234">
    <property type="entry name" value="cupin_BLR7677-like"/>
    <property type="match status" value="1"/>
</dbReference>
<name>A0A9Q9IC53_9ACTN</name>
<dbReference type="InterPro" id="IPR013096">
    <property type="entry name" value="Cupin_2"/>
</dbReference>
<evidence type="ECO:0000313" key="3">
    <source>
        <dbReference type="Proteomes" id="UP001058003"/>
    </source>
</evidence>
<dbReference type="Pfam" id="PF07883">
    <property type="entry name" value="Cupin_2"/>
    <property type="match status" value="1"/>
</dbReference>
<protein>
    <submittedName>
        <fullName evidence="2">Cupin domain-containing protein</fullName>
    </submittedName>
</protein>
<dbReference type="RefSeq" id="WP_211273603.1">
    <property type="nucleotide sequence ID" value="NZ_CP073767.1"/>
</dbReference>
<dbReference type="PANTHER" id="PTHR38599">
    <property type="entry name" value="CUPIN DOMAIN PROTEIN (AFU_ORTHOLOGUE AFUA_3G13620)"/>
    <property type="match status" value="1"/>
</dbReference>
<dbReference type="PANTHER" id="PTHR38599:SF1">
    <property type="entry name" value="CUPIN DOMAIN PROTEIN (AFU_ORTHOLOGUE AFUA_3G13620)"/>
    <property type="match status" value="1"/>
</dbReference>
<accession>A0A9Q9IC53</accession>
<reference evidence="2" key="1">
    <citation type="submission" date="2021-04" db="EMBL/GenBank/DDBJ databases">
        <title>Dactylosporangium aurantiacum NRRL B-8018 full assembly.</title>
        <authorList>
            <person name="Hartkoorn R.C."/>
            <person name="Beaudoing E."/>
            <person name="Hot D."/>
        </authorList>
    </citation>
    <scope>NUCLEOTIDE SEQUENCE</scope>
    <source>
        <strain evidence="2">NRRL B-8018</strain>
    </source>
</reference>
<evidence type="ECO:0000313" key="2">
    <source>
        <dbReference type="EMBL" id="UWZ50734.1"/>
    </source>
</evidence>
<sequence>MPDIGMAAAYLFRRPANLGAEFIRPAGGRCRCRRASMATVDPLRLPASTLGIAMRQDLTLQTMLLDQSPPFVPEAPEVMTVLVEVPPGDPGTPPHRHSGPVYGYVLEGEMIFELEGEPERVIRAGEAFWEPGGDVIHYQTANNLPSTWLRLVVVMIMVPGEPMLRLVDPEELERRRDRRAPRPS</sequence>
<dbReference type="Proteomes" id="UP001058003">
    <property type="component" value="Chromosome"/>
</dbReference>
<dbReference type="SUPFAM" id="SSF51182">
    <property type="entry name" value="RmlC-like cupins"/>
    <property type="match status" value="1"/>
</dbReference>